<dbReference type="EMBL" id="JBHRTI010000003">
    <property type="protein sequence ID" value="MFC3146452.1"/>
    <property type="molecule type" value="Genomic_DNA"/>
</dbReference>
<evidence type="ECO:0008006" key="3">
    <source>
        <dbReference type="Google" id="ProtNLM"/>
    </source>
</evidence>
<sequence>MEQNLQLVLVYRLGRYGPSGWVGKERILGIANGLLQRRLAGHKDQISAVVESTEPFEVVADAVRALFGAEVKVALTVVGVPQFALAEGLSIDADPEGLADEAARAAEQAASQDRAVLPIAELPKPLGQLPVDLRECWFAGVRATGEGSESTSEFLDCFPTRFRHCGQALIALLGEAPPEAFDDETPEIEGAHRAALRLFALARWLHAFEALADADYLDFDYLTPTRSSMVSRELLAFDMGRAGDFDWDDGESPEDNLQRMMKAELVGRSSSIGDDLVRALGDRSYVFYSLMAVLAPDRSRPWFDVMTDLLDTDHDDPDRDKMRAFEFCESGYYDEEED</sequence>
<gene>
    <name evidence="1" type="ORF">ACFOEN_02210</name>
</gene>
<reference evidence="2" key="1">
    <citation type="journal article" date="2019" name="Int. J. Syst. Evol. Microbiol.">
        <title>The Global Catalogue of Microorganisms (GCM) 10K type strain sequencing project: providing services to taxonomists for standard genome sequencing and annotation.</title>
        <authorList>
            <consortium name="The Broad Institute Genomics Platform"/>
            <consortium name="The Broad Institute Genome Sequencing Center for Infectious Disease"/>
            <person name="Wu L."/>
            <person name="Ma J."/>
        </authorList>
    </citation>
    <scope>NUCLEOTIDE SEQUENCE [LARGE SCALE GENOMIC DNA]</scope>
    <source>
        <strain evidence="2">KCTC 52168</strain>
    </source>
</reference>
<dbReference type="Proteomes" id="UP001595556">
    <property type="component" value="Unassembled WGS sequence"/>
</dbReference>
<dbReference type="RefSeq" id="WP_377300720.1">
    <property type="nucleotide sequence ID" value="NZ_CP180191.1"/>
</dbReference>
<protein>
    <recommendedName>
        <fullName evidence="3">PRTRC system protein F</fullName>
    </recommendedName>
</protein>
<comment type="caution">
    <text evidence="1">The sequence shown here is derived from an EMBL/GenBank/DDBJ whole genome shotgun (WGS) entry which is preliminary data.</text>
</comment>
<keyword evidence="2" id="KW-1185">Reference proteome</keyword>
<evidence type="ECO:0000313" key="1">
    <source>
        <dbReference type="EMBL" id="MFC3146452.1"/>
    </source>
</evidence>
<name>A0ABV7H367_9BURK</name>
<evidence type="ECO:0000313" key="2">
    <source>
        <dbReference type="Proteomes" id="UP001595556"/>
    </source>
</evidence>
<proteinExistence type="predicted"/>
<organism evidence="1 2">
    <name type="scientific">Piscinibacterium candidicorallinum</name>
    <dbReference type="NCBI Taxonomy" id="1793872"/>
    <lineage>
        <taxon>Bacteria</taxon>
        <taxon>Pseudomonadati</taxon>
        <taxon>Pseudomonadota</taxon>
        <taxon>Betaproteobacteria</taxon>
        <taxon>Burkholderiales</taxon>
        <taxon>Piscinibacterium</taxon>
    </lineage>
</organism>
<accession>A0ABV7H367</accession>